<evidence type="ECO:0000313" key="3">
    <source>
        <dbReference type="Proteomes" id="UP000253034"/>
    </source>
</evidence>
<proteinExistence type="predicted"/>
<dbReference type="Proteomes" id="UP000253034">
    <property type="component" value="Unassembled WGS sequence"/>
</dbReference>
<protein>
    <recommendedName>
        <fullName evidence="4">DUF948 domain-containing protein</fullName>
    </recommendedName>
</protein>
<organism evidence="2 3">
    <name type="scientific">Anaerobacterium chartisolvens</name>
    <dbReference type="NCBI Taxonomy" id="1297424"/>
    <lineage>
        <taxon>Bacteria</taxon>
        <taxon>Bacillati</taxon>
        <taxon>Bacillota</taxon>
        <taxon>Clostridia</taxon>
        <taxon>Eubacteriales</taxon>
        <taxon>Oscillospiraceae</taxon>
        <taxon>Anaerobacterium</taxon>
    </lineage>
</organism>
<keyword evidence="3" id="KW-1185">Reference proteome</keyword>
<dbReference type="RefSeq" id="WP_114296854.1">
    <property type="nucleotide sequence ID" value="NZ_QPJT01000005.1"/>
</dbReference>
<gene>
    <name evidence="2" type="ORF">DFR58_10563</name>
</gene>
<evidence type="ECO:0000256" key="1">
    <source>
        <dbReference type="SAM" id="Phobius"/>
    </source>
</evidence>
<feature type="transmembrane region" description="Helical" evidence="1">
    <location>
        <begin position="12"/>
        <end position="33"/>
    </location>
</feature>
<keyword evidence="1" id="KW-0812">Transmembrane</keyword>
<keyword evidence="1" id="KW-0472">Membrane</keyword>
<evidence type="ECO:0008006" key="4">
    <source>
        <dbReference type="Google" id="ProtNLM"/>
    </source>
</evidence>
<dbReference type="EMBL" id="QPJT01000005">
    <property type="protein sequence ID" value="RCX18304.1"/>
    <property type="molecule type" value="Genomic_DNA"/>
</dbReference>
<accession>A0A369BF38</accession>
<comment type="caution">
    <text evidence="2">The sequence shown here is derived from an EMBL/GenBank/DDBJ whole genome shotgun (WGS) entry which is preliminary data.</text>
</comment>
<reference evidence="2 3" key="1">
    <citation type="submission" date="2018-07" db="EMBL/GenBank/DDBJ databases">
        <title>Genomic Encyclopedia of Type Strains, Phase IV (KMG-IV): sequencing the most valuable type-strain genomes for metagenomic binning, comparative biology and taxonomic classification.</title>
        <authorList>
            <person name="Goeker M."/>
        </authorList>
    </citation>
    <scope>NUCLEOTIDE SEQUENCE [LARGE SCALE GENOMIC DNA]</scope>
    <source>
        <strain evidence="2 3">DSM 27016</strain>
    </source>
</reference>
<sequence length="139" mass="15124">MDMIIRLGDLVLITALFALVVISVYLIVLIRNINGSIKVLKKLLKENRECIDSTLKDIPVISKNVAEISTTAKDELKSVETAIHGLGEAGEMIAAAAQTVRKDILGRIKGVVDLLDIITRVFFSDSSGNGSQTEEKDKD</sequence>
<dbReference type="AlphaFoldDB" id="A0A369BF38"/>
<name>A0A369BF38_9FIRM</name>
<keyword evidence="1" id="KW-1133">Transmembrane helix</keyword>
<dbReference type="OrthoDB" id="1697277at2"/>
<evidence type="ECO:0000313" key="2">
    <source>
        <dbReference type="EMBL" id="RCX18304.1"/>
    </source>
</evidence>